<protein>
    <recommendedName>
        <fullName evidence="2">VTT domain-containing protein</fullName>
    </recommendedName>
</protein>
<dbReference type="OrthoDB" id="5419086at2"/>
<dbReference type="InterPro" id="IPR032816">
    <property type="entry name" value="VTT_dom"/>
</dbReference>
<dbReference type="AlphaFoldDB" id="A0A1U9K1B3"/>
<feature type="transmembrane region" description="Helical" evidence="1">
    <location>
        <begin position="21"/>
        <end position="41"/>
    </location>
</feature>
<dbReference type="STRING" id="643674.PAEH1_10105"/>
<keyword evidence="1" id="KW-1133">Transmembrane helix</keyword>
<dbReference type="PANTHER" id="PTHR42709">
    <property type="entry name" value="ALKALINE PHOSPHATASE LIKE PROTEIN"/>
    <property type="match status" value="1"/>
</dbReference>
<proteinExistence type="predicted"/>
<accession>A0A1U9K1B3</accession>
<dbReference type="Proteomes" id="UP000189369">
    <property type="component" value="Chromosome"/>
</dbReference>
<evidence type="ECO:0000313" key="3">
    <source>
        <dbReference type="EMBL" id="AQS51817.1"/>
    </source>
</evidence>
<keyword evidence="1" id="KW-0472">Membrane</keyword>
<organism evidence="3 4">
    <name type="scientific">Paenalcaligenes hominis</name>
    <dbReference type="NCBI Taxonomy" id="643674"/>
    <lineage>
        <taxon>Bacteria</taxon>
        <taxon>Pseudomonadati</taxon>
        <taxon>Pseudomonadota</taxon>
        <taxon>Betaproteobacteria</taxon>
        <taxon>Burkholderiales</taxon>
        <taxon>Alcaligenaceae</taxon>
        <taxon>Paenalcaligenes</taxon>
    </lineage>
</organism>
<feature type="transmembrane region" description="Helical" evidence="1">
    <location>
        <begin position="161"/>
        <end position="180"/>
    </location>
</feature>
<dbReference type="Pfam" id="PF09335">
    <property type="entry name" value="VTT_dom"/>
    <property type="match status" value="1"/>
</dbReference>
<sequence>MEAWTHDTVMWLLEMWALPKVGLSAIFIISLVSATLLPLGSEPAVLAYVALEPTHFWYAVVVATIGNTIGGAISYWMGLGAAKTYITWRKAHPNESSDQGNYSQKAGGRWHKTVTLWLQRLGPKALLLSWLPLVGDPLCALAGWMRLSFWPSVFYMAIGKFLRYSLMTSAILWLLPYLGWN</sequence>
<evidence type="ECO:0000313" key="4">
    <source>
        <dbReference type="Proteomes" id="UP000189369"/>
    </source>
</evidence>
<dbReference type="EMBL" id="CP019697">
    <property type="protein sequence ID" value="AQS51817.1"/>
    <property type="molecule type" value="Genomic_DNA"/>
</dbReference>
<feature type="domain" description="VTT" evidence="2">
    <location>
        <begin position="48"/>
        <end position="169"/>
    </location>
</feature>
<evidence type="ECO:0000256" key="1">
    <source>
        <dbReference type="SAM" id="Phobius"/>
    </source>
</evidence>
<feature type="transmembrane region" description="Helical" evidence="1">
    <location>
        <begin position="56"/>
        <end position="79"/>
    </location>
</feature>
<keyword evidence="1" id="KW-0812">Transmembrane</keyword>
<dbReference type="PANTHER" id="PTHR42709:SF4">
    <property type="entry name" value="INNER MEMBRANE PROTEIN YQAA"/>
    <property type="match status" value="1"/>
</dbReference>
<name>A0A1U9K1B3_9BURK</name>
<dbReference type="KEGG" id="phn:PAEH1_10105"/>
<gene>
    <name evidence="3" type="ORF">PAEH1_10105</name>
</gene>
<evidence type="ECO:0000259" key="2">
    <source>
        <dbReference type="Pfam" id="PF09335"/>
    </source>
</evidence>
<dbReference type="InterPro" id="IPR051311">
    <property type="entry name" value="DedA_domain"/>
</dbReference>
<reference evidence="3 4" key="1">
    <citation type="submission" date="2017-01" db="EMBL/GenBank/DDBJ databases">
        <title>Complete Genome Sequence of Paenalcaligenes hominis, Isolated from a paraplegic Patient with neurogenic bladder.</title>
        <authorList>
            <person name="Mukhopadhyay R."/>
            <person name="Joaquin J."/>
            <person name="Hogue R."/>
            <person name="Kilaru A."/>
            <person name="Jospin G."/>
            <person name="Mars K."/>
            <person name="Eisen J.A."/>
            <person name="Chaturvedi V."/>
        </authorList>
    </citation>
    <scope>NUCLEOTIDE SEQUENCE [LARGE SCALE GENOMIC DNA]</scope>
    <source>
        <strain evidence="3 4">15S00501</strain>
    </source>
</reference>